<keyword evidence="10" id="KW-1185">Reference proteome</keyword>
<evidence type="ECO:0000256" key="3">
    <source>
        <dbReference type="ARBA" id="ARBA00022553"/>
    </source>
</evidence>
<evidence type="ECO:0000259" key="8">
    <source>
        <dbReference type="SMART" id="SM00911"/>
    </source>
</evidence>
<evidence type="ECO:0000256" key="5">
    <source>
        <dbReference type="ARBA" id="ARBA00022741"/>
    </source>
</evidence>
<keyword evidence="6 9" id="KW-0418">Kinase</keyword>
<dbReference type="Proteomes" id="UP000633219">
    <property type="component" value="Unassembled WGS sequence"/>
</dbReference>
<keyword evidence="4" id="KW-0808">Transferase</keyword>
<evidence type="ECO:0000256" key="2">
    <source>
        <dbReference type="ARBA" id="ARBA00012438"/>
    </source>
</evidence>
<dbReference type="PANTHER" id="PTHR41523">
    <property type="entry name" value="TWO-COMPONENT SYSTEM SENSOR PROTEIN"/>
    <property type="match status" value="1"/>
</dbReference>
<name>A0A936YI33_9HYPH</name>
<evidence type="ECO:0000256" key="1">
    <source>
        <dbReference type="ARBA" id="ARBA00000085"/>
    </source>
</evidence>
<dbReference type="PANTHER" id="PTHR41523:SF7">
    <property type="entry name" value="HISTIDINE KINASE"/>
    <property type="match status" value="1"/>
</dbReference>
<evidence type="ECO:0000256" key="6">
    <source>
        <dbReference type="ARBA" id="ARBA00022777"/>
    </source>
</evidence>
<dbReference type="EC" id="2.7.13.3" evidence="2"/>
<dbReference type="GO" id="GO:0005524">
    <property type="term" value="F:ATP binding"/>
    <property type="evidence" value="ECO:0007669"/>
    <property type="project" value="UniProtKB-KW"/>
</dbReference>
<dbReference type="AlphaFoldDB" id="A0A936YI33"/>
<sequence>MQRFLWRADHVNADSLSTFMVVALLDMSASLILQDSDDAYLCITGLPDCWSIDGSTVPADNTIFGDAIAGMLASAKCRARQSGSTETIEVSLDERRYFEFRILVFFVGESRSQVITTIVDRTEDRRREKVLQGLLRDVSHRSKNLLAIIQSIATQTSQHTDSIDAYVQKLRGRIYSLSRSQDLVTDSGWRGAFVRDLLDQQVAAYMPGRQNRVNFTGENVLLSPNVSMHLGLAFHELLVNAINYGTFLSTGEQIKVDCRIKNGGDVRQVKVQWNEPVTPQHPLVLTDLPTPVRRLGTAILERVVPASVNGQARYSITPKNIHYELAFPADPVSIN</sequence>
<dbReference type="InterPro" id="IPR011102">
    <property type="entry name" value="Sig_transdc_His_kinase_HWE"/>
</dbReference>
<reference evidence="9" key="1">
    <citation type="submission" date="2021-01" db="EMBL/GenBank/DDBJ databases">
        <title>Rhizobium sp. strain KVB221 16S ribosomal RNA gene Genome sequencing and assembly.</title>
        <authorList>
            <person name="Kang M."/>
        </authorList>
    </citation>
    <scope>NUCLEOTIDE SEQUENCE</scope>
    <source>
        <strain evidence="9">KVB221</strain>
    </source>
</reference>
<keyword evidence="5" id="KW-0547">Nucleotide-binding</keyword>
<evidence type="ECO:0000256" key="4">
    <source>
        <dbReference type="ARBA" id="ARBA00022679"/>
    </source>
</evidence>
<comment type="catalytic activity">
    <reaction evidence="1">
        <text>ATP + protein L-histidine = ADP + protein N-phospho-L-histidine.</text>
        <dbReference type="EC" id="2.7.13.3"/>
    </reaction>
</comment>
<dbReference type="SMART" id="SM00911">
    <property type="entry name" value="HWE_HK"/>
    <property type="match status" value="1"/>
</dbReference>
<dbReference type="GO" id="GO:0004673">
    <property type="term" value="F:protein histidine kinase activity"/>
    <property type="evidence" value="ECO:0007669"/>
    <property type="project" value="UniProtKB-EC"/>
</dbReference>
<evidence type="ECO:0000313" key="10">
    <source>
        <dbReference type="Proteomes" id="UP000633219"/>
    </source>
</evidence>
<evidence type="ECO:0000313" key="9">
    <source>
        <dbReference type="EMBL" id="MBL0370649.1"/>
    </source>
</evidence>
<comment type="caution">
    <text evidence="9">The sequence shown here is derived from an EMBL/GenBank/DDBJ whole genome shotgun (WGS) entry which is preliminary data.</text>
</comment>
<gene>
    <name evidence="9" type="ORF">JJB09_01285</name>
</gene>
<dbReference type="Pfam" id="PF07536">
    <property type="entry name" value="HWE_HK"/>
    <property type="match status" value="1"/>
</dbReference>
<accession>A0A936YI33</accession>
<keyword evidence="3" id="KW-0597">Phosphoprotein</keyword>
<protein>
    <recommendedName>
        <fullName evidence="2">histidine kinase</fullName>
        <ecNumber evidence="2">2.7.13.3</ecNumber>
    </recommendedName>
</protein>
<organism evidence="9 10">
    <name type="scientific">Rhizobium setariae</name>
    <dbReference type="NCBI Taxonomy" id="2801340"/>
    <lineage>
        <taxon>Bacteria</taxon>
        <taxon>Pseudomonadati</taxon>
        <taxon>Pseudomonadota</taxon>
        <taxon>Alphaproteobacteria</taxon>
        <taxon>Hyphomicrobiales</taxon>
        <taxon>Rhizobiaceae</taxon>
        <taxon>Rhizobium/Agrobacterium group</taxon>
        <taxon>Rhizobium</taxon>
    </lineage>
</organism>
<feature type="domain" description="Signal transduction histidine kinase HWE region" evidence="8">
    <location>
        <begin position="138"/>
        <end position="219"/>
    </location>
</feature>
<evidence type="ECO:0000256" key="7">
    <source>
        <dbReference type="ARBA" id="ARBA00022840"/>
    </source>
</evidence>
<dbReference type="EMBL" id="JAEQNC010000001">
    <property type="protein sequence ID" value="MBL0370649.1"/>
    <property type="molecule type" value="Genomic_DNA"/>
</dbReference>
<dbReference type="RefSeq" id="WP_201651987.1">
    <property type="nucleotide sequence ID" value="NZ_JAEQNC010000001.1"/>
</dbReference>
<keyword evidence="7" id="KW-0067">ATP-binding</keyword>
<proteinExistence type="predicted"/>